<dbReference type="InterPro" id="IPR050091">
    <property type="entry name" value="PKS_NRPS_Biosynth_Enz"/>
</dbReference>
<dbReference type="InterPro" id="IPR057326">
    <property type="entry name" value="KR_dom"/>
</dbReference>
<dbReference type="SUPFAM" id="SSF52151">
    <property type="entry name" value="FabD/lysophospholipase-like"/>
    <property type="match status" value="1"/>
</dbReference>
<evidence type="ECO:0000256" key="3">
    <source>
        <dbReference type="ARBA" id="ARBA00022450"/>
    </source>
</evidence>
<evidence type="ECO:0000259" key="9">
    <source>
        <dbReference type="PROSITE" id="PS50075"/>
    </source>
</evidence>
<dbReference type="InterPro" id="IPR036291">
    <property type="entry name" value="NAD(P)-bd_dom_sf"/>
</dbReference>
<dbReference type="SMART" id="SM00822">
    <property type="entry name" value="PKS_KR"/>
    <property type="match status" value="1"/>
</dbReference>
<dbReference type="Pfam" id="PF00698">
    <property type="entry name" value="Acyl_transf_1"/>
    <property type="match status" value="1"/>
</dbReference>
<dbReference type="Gene3D" id="3.40.366.10">
    <property type="entry name" value="Malonyl-Coenzyme A Acyl Carrier Protein, domain 2"/>
    <property type="match status" value="1"/>
</dbReference>
<dbReference type="SMART" id="SM00823">
    <property type="entry name" value="PKS_PP"/>
    <property type="match status" value="1"/>
</dbReference>
<keyword evidence="12" id="KW-1185">Reference proteome</keyword>
<dbReference type="InterPro" id="IPR049551">
    <property type="entry name" value="PKS_DH_C"/>
</dbReference>
<keyword evidence="6" id="KW-0045">Antibiotic biosynthesis</keyword>
<dbReference type="InterPro" id="IPR036736">
    <property type="entry name" value="ACP-like_sf"/>
</dbReference>
<feature type="domain" description="Carrier" evidence="9">
    <location>
        <begin position="1240"/>
        <end position="1321"/>
    </location>
</feature>
<reference evidence="12" key="1">
    <citation type="journal article" date="2019" name="Int. J. Syst. Evol. Microbiol.">
        <title>The Global Catalogue of Microorganisms (GCM) 10K type strain sequencing project: providing services to taxonomists for standard genome sequencing and annotation.</title>
        <authorList>
            <consortium name="The Broad Institute Genomics Platform"/>
            <consortium name="The Broad Institute Genome Sequencing Center for Infectious Disease"/>
            <person name="Wu L."/>
            <person name="Ma J."/>
        </authorList>
    </citation>
    <scope>NUCLEOTIDE SEQUENCE [LARGE SCALE GENOMIC DNA]</scope>
    <source>
        <strain evidence="12">CGMCC 4.1648</strain>
    </source>
</reference>
<keyword evidence="4" id="KW-0597">Phosphoprotein</keyword>
<dbReference type="Gene3D" id="3.10.129.110">
    <property type="entry name" value="Polyketide synthase dehydratase"/>
    <property type="match status" value="1"/>
</dbReference>
<keyword evidence="3" id="KW-0596">Phosphopantetheine</keyword>
<comment type="caution">
    <text evidence="11">The sequence shown here is derived from an EMBL/GenBank/DDBJ whole genome shotgun (WGS) entry which is preliminary data.</text>
</comment>
<sequence>MKPGEMLFALSARTPDALRENAARLAAWLTADGAATPLADVAHTLAVRRTHLAERLVVRAADRSVLARVLRTVADGGEPGPFAVRGSVTADVADATAAGGDGPVFVFSGHGSQWDGMGAQLLAEHPAFATLVDRLEPVVREESGLSLRALLSDDGLAASGMDRVQPAVYAMHVGLAEVWRALGVVPGAVIGHSLGEVAAAVVAGGLSPEDGARVVCRRSRLMEERLAGTGATALVELAAAEARRRLAGREGVAVAVHSSPRACVVAGVPAAVADFVAECQEEGLLARLVPGVRIGAHSPLVDPLLDDVRAGLAGITAGDLELPYYSCTLDDPRERPGLDAAYWAASLRRPVRLTEAVRVAAHDGRRVFLEVSPHPVVAQSVLETVMETDGDRPGRSTVLGTLGRGTDSGAAFADALAALHCAGVTLPRAAVPDGRPADLPTYAWQHRNFPRPRRTPVESPAHPLLGHGVTLPGGPVRHVWQSRTGTGRLPWLADHRVHGTPVLPGTAYAELALAAACEAFRAEPGAVEITSLAFGRLLPLTETATLTTTLEESPDGSAGTVTVVAGSGTATTPLATARVTVDGAVAAAPTAAVAPSTAEDPDTDRASYDVRRLYAVLRGLGQEHGPAFAGVTQVRPSGDGVVSRVVRPDVLPVDGRFLCHPALLDAALHAIGTLLPDGTAGTYLPTGMERLRFSGLRPNGPLRCRARLRPAETGEAPRAAAAGPLLADVHVTDEHTGAPVAELTGVRLSPVGDDALPVDVAPLLHRVRWEGAPAPEPRRGEGRRLLLLGGGPGDARLAAVADALTAAGAVCEAADRDHQAWDGAERPDGVVLAAWEGPVEPVDVAERAERRVRSVLRCVTGLLRLYDAEGAPPPPLTLLTTRAQRVRDGESPDPVQAALRGLLRTLRLERPELAARIVDFDEAAPDGVPLADEVLDAEGPDEVAWRDGRRHVARLVAEAPDTPPAPRRDHPVVRPGGGYLVSGGTRGLGLATVRWLAERGAGAVVVGGRGAPAPADAAELDRIRALGTRVELVAGDVAQPGTATRMVAALAATGAPLRGVVHTAAVLDDALLTDPDQGRLHRVWAPKATGAWRLHEATADADAGLDWWLGYSSLASLVGSPGQAAYAAANAFLDAVVALRRAAGLPALAVNWGPWTGIGAVRDRTVPGVGSLTAREGFAALETLLARGAGQAGVVRLLPGDFAGAHPHVRDGSFFAALGMDGTATAGEEGALDRSALRAMTADDRRAAVRARTLLSVGRVLGFTDPASVADRPLVHLGLDSLAAVRIKNALRQDFAVDVPVARLLQGASATELAAQVAEALDAETGEGAAAAPSAPPARGPAPVGPAGVRDAARRRAAARTARTTAERPRRRGVQGRNA</sequence>
<dbReference type="SMART" id="SM00827">
    <property type="entry name" value="PKS_AT"/>
    <property type="match status" value="1"/>
</dbReference>
<keyword evidence="5" id="KW-0808">Transferase</keyword>
<dbReference type="Gene3D" id="3.40.50.720">
    <property type="entry name" value="NAD(P)-binding Rossmann-like Domain"/>
    <property type="match status" value="1"/>
</dbReference>
<dbReference type="PANTHER" id="PTHR43775">
    <property type="entry name" value="FATTY ACID SYNTHASE"/>
    <property type="match status" value="1"/>
</dbReference>
<dbReference type="InterPro" id="IPR016035">
    <property type="entry name" value="Acyl_Trfase/lysoPLipase"/>
</dbReference>
<evidence type="ECO:0000256" key="6">
    <source>
        <dbReference type="ARBA" id="ARBA00023194"/>
    </source>
</evidence>
<dbReference type="SMART" id="SM00826">
    <property type="entry name" value="PKS_DH"/>
    <property type="match status" value="1"/>
</dbReference>
<dbReference type="SUPFAM" id="SSF47336">
    <property type="entry name" value="ACP-like"/>
    <property type="match status" value="1"/>
</dbReference>
<comment type="pathway">
    <text evidence="2">Antibiotic biosynthesis.</text>
</comment>
<evidence type="ECO:0000256" key="5">
    <source>
        <dbReference type="ARBA" id="ARBA00022679"/>
    </source>
</evidence>
<feature type="compositionally biased region" description="Pro residues" evidence="8">
    <location>
        <begin position="1334"/>
        <end position="1344"/>
    </location>
</feature>
<dbReference type="Gene3D" id="3.30.70.3290">
    <property type="match status" value="1"/>
</dbReference>
<evidence type="ECO:0000259" key="10">
    <source>
        <dbReference type="PROSITE" id="PS52019"/>
    </source>
</evidence>
<dbReference type="InterPro" id="IPR013968">
    <property type="entry name" value="PKS_KR"/>
</dbReference>
<dbReference type="Pfam" id="PF14765">
    <property type="entry name" value="PS-DH"/>
    <property type="match status" value="1"/>
</dbReference>
<dbReference type="Pfam" id="PF22336">
    <property type="entry name" value="RhiE-like_linker"/>
    <property type="match status" value="1"/>
</dbReference>
<dbReference type="InterPro" id="IPR042104">
    <property type="entry name" value="PKS_dehydratase_sf"/>
</dbReference>
<feature type="region of interest" description="Disordered" evidence="8">
    <location>
        <begin position="1325"/>
        <end position="1379"/>
    </location>
</feature>
<dbReference type="SUPFAM" id="SSF51735">
    <property type="entry name" value="NAD(P)-binding Rossmann-fold domains"/>
    <property type="match status" value="2"/>
</dbReference>
<feature type="active site" description="Proton donor; for dehydratase activity" evidence="7">
    <location>
        <position position="665"/>
    </location>
</feature>
<feature type="domain" description="PKS/mFAS DH" evidence="10">
    <location>
        <begin position="462"/>
        <end position="757"/>
    </location>
</feature>
<dbReference type="Gene3D" id="1.10.1200.10">
    <property type="entry name" value="ACP-like"/>
    <property type="match status" value="1"/>
</dbReference>
<feature type="region of interest" description="C-terminal hotdog fold" evidence="7">
    <location>
        <begin position="603"/>
        <end position="757"/>
    </location>
</feature>
<dbReference type="InterPro" id="IPR016036">
    <property type="entry name" value="Malonyl_transacylase_ACP-bd"/>
</dbReference>
<dbReference type="Pfam" id="PF21089">
    <property type="entry name" value="PKS_DH_N"/>
    <property type="match status" value="1"/>
</dbReference>
<feature type="active site" description="Proton acceptor; for dehydratase activity" evidence="7">
    <location>
        <position position="495"/>
    </location>
</feature>
<dbReference type="InterPro" id="IPR020807">
    <property type="entry name" value="PKS_DH"/>
</dbReference>
<gene>
    <name evidence="11" type="ORF">ACFPM3_11985</name>
</gene>
<feature type="region of interest" description="N-terminal hotdog fold" evidence="7">
    <location>
        <begin position="462"/>
        <end position="586"/>
    </location>
</feature>
<feature type="compositionally biased region" description="Basic residues" evidence="8">
    <location>
        <begin position="1369"/>
        <end position="1379"/>
    </location>
</feature>
<accession>A0ABV9XF36</accession>
<evidence type="ECO:0000256" key="7">
    <source>
        <dbReference type="PROSITE-ProRule" id="PRU01363"/>
    </source>
</evidence>
<evidence type="ECO:0000256" key="2">
    <source>
        <dbReference type="ARBA" id="ARBA00004792"/>
    </source>
</evidence>
<protein>
    <submittedName>
        <fullName evidence="11">SDR family oxidoreductase</fullName>
    </submittedName>
</protein>
<dbReference type="Pfam" id="PF00550">
    <property type="entry name" value="PP-binding"/>
    <property type="match status" value="1"/>
</dbReference>
<dbReference type="InterPro" id="IPR009081">
    <property type="entry name" value="PP-bd_ACP"/>
</dbReference>
<dbReference type="InterPro" id="IPR020806">
    <property type="entry name" value="PKS_PP-bd"/>
</dbReference>
<evidence type="ECO:0000256" key="8">
    <source>
        <dbReference type="SAM" id="MobiDB-lite"/>
    </source>
</evidence>
<dbReference type="EMBL" id="JBHSJD010000007">
    <property type="protein sequence ID" value="MFC5022851.1"/>
    <property type="molecule type" value="Genomic_DNA"/>
</dbReference>
<name>A0ABV9XF36_9ACTN</name>
<dbReference type="InterPro" id="IPR014043">
    <property type="entry name" value="Acyl_transferase_dom"/>
</dbReference>
<dbReference type="RefSeq" id="WP_345690475.1">
    <property type="nucleotide sequence ID" value="NZ_BAABIT010000001.1"/>
</dbReference>
<dbReference type="Pfam" id="PF08659">
    <property type="entry name" value="KR"/>
    <property type="match status" value="1"/>
</dbReference>
<evidence type="ECO:0000256" key="4">
    <source>
        <dbReference type="ARBA" id="ARBA00022553"/>
    </source>
</evidence>
<comment type="subcellular location">
    <subcellularLocation>
        <location evidence="1">Cytoplasm</location>
    </subcellularLocation>
</comment>
<dbReference type="PANTHER" id="PTHR43775:SF37">
    <property type="entry name" value="SI:DKEY-61P9.11"/>
    <property type="match status" value="1"/>
</dbReference>
<dbReference type="PROSITE" id="PS52019">
    <property type="entry name" value="PKS_MFAS_DH"/>
    <property type="match status" value="1"/>
</dbReference>
<evidence type="ECO:0000256" key="1">
    <source>
        <dbReference type="ARBA" id="ARBA00004496"/>
    </source>
</evidence>
<dbReference type="Proteomes" id="UP001595829">
    <property type="component" value="Unassembled WGS sequence"/>
</dbReference>
<evidence type="ECO:0000313" key="11">
    <source>
        <dbReference type="EMBL" id="MFC5022851.1"/>
    </source>
</evidence>
<dbReference type="InterPro" id="IPR054514">
    <property type="entry name" value="RhiE-like_linker"/>
</dbReference>
<dbReference type="PROSITE" id="PS50075">
    <property type="entry name" value="CARRIER"/>
    <property type="match status" value="1"/>
</dbReference>
<dbReference type="InterPro" id="IPR049900">
    <property type="entry name" value="PKS_mFAS_DH"/>
</dbReference>
<proteinExistence type="predicted"/>
<dbReference type="SUPFAM" id="SSF55048">
    <property type="entry name" value="Probable ACP-binding domain of malonyl-CoA ACP transacylase"/>
    <property type="match status" value="1"/>
</dbReference>
<evidence type="ECO:0000313" key="12">
    <source>
        <dbReference type="Proteomes" id="UP001595829"/>
    </source>
</evidence>
<dbReference type="InterPro" id="IPR049552">
    <property type="entry name" value="PKS_DH_N"/>
</dbReference>
<dbReference type="InterPro" id="IPR001227">
    <property type="entry name" value="Ac_transferase_dom_sf"/>
</dbReference>
<organism evidence="11 12">
    <name type="scientific">Streptomyces coeruleoprunus</name>
    <dbReference type="NCBI Taxonomy" id="285563"/>
    <lineage>
        <taxon>Bacteria</taxon>
        <taxon>Bacillati</taxon>
        <taxon>Actinomycetota</taxon>
        <taxon>Actinomycetes</taxon>
        <taxon>Kitasatosporales</taxon>
        <taxon>Streptomycetaceae</taxon>
        <taxon>Streptomyces</taxon>
    </lineage>
</organism>